<keyword evidence="2" id="KW-1185">Reference proteome</keyword>
<dbReference type="AlphaFoldDB" id="A0AAJ3HR25"/>
<name>A0AAJ3HR25_PROHU</name>
<dbReference type="Proteomes" id="UP000078250">
    <property type="component" value="Unassembled WGS sequence"/>
</dbReference>
<gene>
    <name evidence="1" type="ORF">M997_2589</name>
</gene>
<protein>
    <submittedName>
        <fullName evidence="1">Uncharacterized protein</fullName>
    </submittedName>
</protein>
<dbReference type="EMBL" id="LXEV01000030">
    <property type="protein sequence ID" value="OAT45787.1"/>
    <property type="molecule type" value="Genomic_DNA"/>
</dbReference>
<reference evidence="1 2" key="1">
    <citation type="submission" date="2016-04" db="EMBL/GenBank/DDBJ databases">
        <title>ATOL: Assembling a taxonomically balanced genome-scale reconstruction of the evolutionary history of the Enterobacteriaceae.</title>
        <authorList>
            <person name="Plunkett G.III."/>
            <person name="Neeno-Eckwall E.C."/>
            <person name="Glasner J.D."/>
            <person name="Perna N.T."/>
        </authorList>
    </citation>
    <scope>NUCLEOTIDE SEQUENCE [LARGE SCALE GENOMIC DNA]</scope>
    <source>
        <strain evidence="1 2">ATCC 700826</strain>
    </source>
</reference>
<proteinExistence type="predicted"/>
<organism evidence="1 2">
    <name type="scientific">Proteus hauseri ATCC 700826</name>
    <dbReference type="NCBI Taxonomy" id="1354271"/>
    <lineage>
        <taxon>Bacteria</taxon>
        <taxon>Pseudomonadati</taxon>
        <taxon>Pseudomonadota</taxon>
        <taxon>Gammaproteobacteria</taxon>
        <taxon>Enterobacterales</taxon>
        <taxon>Morganellaceae</taxon>
        <taxon>Proteus</taxon>
    </lineage>
</organism>
<sequence length="84" mass="9837">MDFPTNTPNQRSWLKLLADNTRMPYLFHILKIDSNKCKKKLLQSNQQNGNPFQATEAEFDLITQHFSYPAPSEGLNQKEYSEFK</sequence>
<accession>A0AAJ3HR25</accession>
<evidence type="ECO:0000313" key="2">
    <source>
        <dbReference type="Proteomes" id="UP000078250"/>
    </source>
</evidence>
<comment type="caution">
    <text evidence="1">The sequence shown here is derived from an EMBL/GenBank/DDBJ whole genome shotgun (WGS) entry which is preliminary data.</text>
</comment>
<evidence type="ECO:0000313" key="1">
    <source>
        <dbReference type="EMBL" id="OAT45787.1"/>
    </source>
</evidence>